<proteinExistence type="predicted"/>
<name>A0ABS1YRL9_9ACTN</name>
<dbReference type="Proteomes" id="UP000622245">
    <property type="component" value="Unassembled WGS sequence"/>
</dbReference>
<evidence type="ECO:0008006" key="4">
    <source>
        <dbReference type="Google" id="ProtNLM"/>
    </source>
</evidence>
<comment type="caution">
    <text evidence="2">The sequence shown here is derived from an EMBL/GenBank/DDBJ whole genome shotgun (WGS) entry which is preliminary data.</text>
</comment>
<gene>
    <name evidence="2" type="ORF">JM949_35410</name>
</gene>
<keyword evidence="1" id="KW-1133">Transmembrane helix</keyword>
<keyword evidence="3" id="KW-1185">Reference proteome</keyword>
<evidence type="ECO:0000256" key="1">
    <source>
        <dbReference type="SAM" id="Phobius"/>
    </source>
</evidence>
<reference evidence="2 3" key="1">
    <citation type="submission" date="2021-01" db="EMBL/GenBank/DDBJ databases">
        <title>Draft genome sequence of Micromonospora sp. strain STR1s_6.</title>
        <authorList>
            <person name="Karlyshev A."/>
            <person name="Jawad R."/>
        </authorList>
    </citation>
    <scope>NUCLEOTIDE SEQUENCE [LARGE SCALE GENOMIC DNA]</scope>
    <source>
        <strain evidence="2 3">STR1S-6</strain>
    </source>
</reference>
<keyword evidence="1" id="KW-0812">Transmembrane</keyword>
<evidence type="ECO:0000313" key="3">
    <source>
        <dbReference type="Proteomes" id="UP000622245"/>
    </source>
</evidence>
<sequence>MNAALWALVVLPVVAGGTLLLGARRVDRAAPALALTVAALVTALAVAVALG</sequence>
<dbReference type="EMBL" id="JAEVHL010000454">
    <property type="protein sequence ID" value="MBM0280071.1"/>
    <property type="molecule type" value="Genomic_DNA"/>
</dbReference>
<protein>
    <recommendedName>
        <fullName evidence="4">NADH-quinone oxidoreductase subunit L</fullName>
    </recommendedName>
</protein>
<keyword evidence="1" id="KW-0472">Membrane</keyword>
<feature type="non-terminal residue" evidence="2">
    <location>
        <position position="51"/>
    </location>
</feature>
<evidence type="ECO:0000313" key="2">
    <source>
        <dbReference type="EMBL" id="MBM0280071.1"/>
    </source>
</evidence>
<organism evidence="2 3">
    <name type="scientific">Micromonospora tarensis</name>
    <dbReference type="NCBI Taxonomy" id="2806100"/>
    <lineage>
        <taxon>Bacteria</taxon>
        <taxon>Bacillati</taxon>
        <taxon>Actinomycetota</taxon>
        <taxon>Actinomycetes</taxon>
        <taxon>Micromonosporales</taxon>
        <taxon>Micromonosporaceae</taxon>
        <taxon>Micromonospora</taxon>
    </lineage>
</organism>
<feature type="transmembrane region" description="Helical" evidence="1">
    <location>
        <begin position="32"/>
        <end position="50"/>
    </location>
</feature>
<accession>A0ABS1YRL9</accession>